<dbReference type="Pfam" id="PF00378">
    <property type="entry name" value="ECH_1"/>
    <property type="match status" value="1"/>
</dbReference>
<dbReference type="SUPFAM" id="SSF52096">
    <property type="entry name" value="ClpP/crotonase"/>
    <property type="match status" value="1"/>
</dbReference>
<dbReference type="AlphaFoldDB" id="A0A6J6FSC0"/>
<dbReference type="InterPro" id="IPR001753">
    <property type="entry name" value="Enoyl-CoA_hydra/iso"/>
</dbReference>
<evidence type="ECO:0000256" key="2">
    <source>
        <dbReference type="ARBA" id="ARBA00023140"/>
    </source>
</evidence>
<comment type="subcellular location">
    <subcellularLocation>
        <location evidence="1">Peroxisome</location>
    </subcellularLocation>
</comment>
<reference evidence="4" key="1">
    <citation type="submission" date="2020-05" db="EMBL/GenBank/DDBJ databases">
        <authorList>
            <person name="Chiriac C."/>
            <person name="Salcher M."/>
            <person name="Ghai R."/>
            <person name="Kavagutti S V."/>
        </authorList>
    </citation>
    <scope>NUCLEOTIDE SEQUENCE</scope>
</reference>
<evidence type="ECO:0000256" key="3">
    <source>
        <dbReference type="ARBA" id="ARBA00023235"/>
    </source>
</evidence>
<dbReference type="InterPro" id="IPR051053">
    <property type="entry name" value="ECH/Chromodomain_protein"/>
</dbReference>
<evidence type="ECO:0000256" key="1">
    <source>
        <dbReference type="ARBA" id="ARBA00004275"/>
    </source>
</evidence>
<protein>
    <submittedName>
        <fullName evidence="4">Unannotated protein</fullName>
    </submittedName>
</protein>
<dbReference type="PANTHER" id="PTHR43684:SF1">
    <property type="entry name" value="ENOYL-COA DELTA ISOMERASE 2"/>
    <property type="match status" value="1"/>
</dbReference>
<dbReference type="PANTHER" id="PTHR43684">
    <property type="match status" value="1"/>
</dbReference>
<gene>
    <name evidence="4" type="ORF">UFOPK1791_00574</name>
</gene>
<dbReference type="Gene3D" id="3.90.226.10">
    <property type="entry name" value="2-enoyl-CoA Hydratase, Chain A, domain 1"/>
    <property type="match status" value="1"/>
</dbReference>
<dbReference type="EMBL" id="CAEZUF010000042">
    <property type="protein sequence ID" value="CAB4591240.1"/>
    <property type="molecule type" value="Genomic_DNA"/>
</dbReference>
<dbReference type="InterPro" id="IPR029045">
    <property type="entry name" value="ClpP/crotonase-like_dom_sf"/>
</dbReference>
<dbReference type="GO" id="GO:0004165">
    <property type="term" value="F:delta(3)-delta(2)-enoyl-CoA isomerase activity"/>
    <property type="evidence" value="ECO:0007669"/>
    <property type="project" value="UniProtKB-ARBA"/>
</dbReference>
<accession>A0A6J6FSC0</accession>
<keyword evidence="2" id="KW-0576">Peroxisome</keyword>
<evidence type="ECO:0000313" key="4">
    <source>
        <dbReference type="EMBL" id="CAB4591240.1"/>
    </source>
</evidence>
<sequence>MSEILSSIVDGVLTLTLNRPEKQNAITRAMYQSLANQINEAARDFGIRVLVIAGEGKHFTAGNDIGDFFNDPPLEENSPVMQFLSAVHNFPKPIIASVHGNAVGIGTTLLLHCDLVVSAPDTNFSMPFVTLGLVPEFGSSYLFPKLVGHQRASKVFLLGEPFDSKFALEVGLVAEISETSDLVAAQYATAIADQPPSAVIQTKALLKSGHHDAVTAVMRAEGELFKLALQSDEAQAAFMKFLANKTAKK</sequence>
<organism evidence="4">
    <name type="scientific">freshwater metagenome</name>
    <dbReference type="NCBI Taxonomy" id="449393"/>
    <lineage>
        <taxon>unclassified sequences</taxon>
        <taxon>metagenomes</taxon>
        <taxon>ecological metagenomes</taxon>
    </lineage>
</organism>
<keyword evidence="3" id="KW-0413">Isomerase</keyword>
<name>A0A6J6FSC0_9ZZZZ</name>
<proteinExistence type="predicted"/>
<dbReference type="CDD" id="cd06558">
    <property type="entry name" value="crotonase-like"/>
    <property type="match status" value="1"/>
</dbReference>
<dbReference type="GO" id="GO:0005777">
    <property type="term" value="C:peroxisome"/>
    <property type="evidence" value="ECO:0007669"/>
    <property type="project" value="UniProtKB-SubCell"/>
</dbReference>